<evidence type="ECO:0000313" key="1">
    <source>
        <dbReference type="EMBL" id="OHT22345.1"/>
    </source>
</evidence>
<accession>A0A1S1HJC8</accession>
<dbReference type="Proteomes" id="UP000179588">
    <property type="component" value="Unassembled WGS sequence"/>
</dbReference>
<proteinExistence type="predicted"/>
<keyword evidence="2" id="KW-1185">Reference proteome</keyword>
<comment type="caution">
    <text evidence="1">The sequence shown here is derived from an EMBL/GenBank/DDBJ whole genome shotgun (WGS) entry which is preliminary data.</text>
</comment>
<dbReference type="AlphaFoldDB" id="A0A1S1HJC8"/>
<dbReference type="EMBL" id="LVIE01000234">
    <property type="protein sequence ID" value="OHT22345.1"/>
    <property type="molecule type" value="Genomic_DNA"/>
</dbReference>
<protein>
    <submittedName>
        <fullName evidence="1">Uncharacterized protein</fullName>
    </submittedName>
</protein>
<organism evidence="1 2">
    <name type="scientific">Providencia stuartii</name>
    <dbReference type="NCBI Taxonomy" id="588"/>
    <lineage>
        <taxon>Bacteria</taxon>
        <taxon>Pseudomonadati</taxon>
        <taxon>Pseudomonadota</taxon>
        <taxon>Gammaproteobacteria</taxon>
        <taxon>Enterobacterales</taxon>
        <taxon>Morganellaceae</taxon>
        <taxon>Providencia</taxon>
    </lineage>
</organism>
<reference evidence="1 2" key="1">
    <citation type="submission" date="2016-03" db="EMBL/GenBank/DDBJ databases">
        <title>Genome sequence of Providencia stuartii strain, isolated from the salivary glands of larval Lucilia sericata.</title>
        <authorList>
            <person name="Yuan Y."/>
            <person name="Zhang Y."/>
            <person name="Fu S."/>
            <person name="Crippen T.L."/>
            <person name="Visi D."/>
            <person name="Benbow M.E."/>
            <person name="Allen M."/>
            <person name="Tomberlin J.K."/>
            <person name="Sze S.-H."/>
            <person name="Tarone A.M."/>
        </authorList>
    </citation>
    <scope>NUCLEOTIDE SEQUENCE [LARGE SCALE GENOMIC DNA]</scope>
    <source>
        <strain evidence="1 2">Crippen</strain>
    </source>
</reference>
<gene>
    <name evidence="1" type="ORF">A3Q29_11030</name>
</gene>
<evidence type="ECO:0000313" key="2">
    <source>
        <dbReference type="Proteomes" id="UP000179588"/>
    </source>
</evidence>
<sequence>MGLDQDAYITETIQKLISIEQQALTVLAQHNTGLDSKDNKGKICSSYSTQFPCNVNNLINRAFERLFFEQVAYDDVISGIQAHITEYEQTREAMDARDTAYETLQTNIQQHFTRLKQQSQLTQLSQVVDFSIIKDQQPSVALCDFSLTTNAGDPFTFHYQFCFDMAYDPQWNDHFDGIVQSYYRKSVEPDLKTYIQYINKEERSLWRAQ</sequence>
<name>A0A1S1HJC8_PROST</name>